<feature type="domain" description="CobW/HypB/UreG nucleotide-binding" evidence="1">
    <location>
        <begin position="234"/>
        <end position="296"/>
    </location>
</feature>
<dbReference type="AlphaFoldDB" id="A0A1F7S034"/>
<proteinExistence type="predicted"/>
<evidence type="ECO:0000313" key="3">
    <source>
        <dbReference type="Proteomes" id="UP000179266"/>
    </source>
</evidence>
<dbReference type="Gene3D" id="3.40.50.300">
    <property type="entry name" value="P-loop containing nucleotide triphosphate hydrolases"/>
    <property type="match status" value="1"/>
</dbReference>
<dbReference type="InterPro" id="IPR027417">
    <property type="entry name" value="P-loop_NTPase"/>
</dbReference>
<protein>
    <submittedName>
        <fullName evidence="2">GTPase</fullName>
    </submittedName>
</protein>
<dbReference type="SUPFAM" id="SSF52540">
    <property type="entry name" value="P-loop containing nucleoside triphosphate hydrolases"/>
    <property type="match status" value="1"/>
</dbReference>
<dbReference type="PANTHER" id="PTHR42869">
    <property type="entry name" value="SLL0572 PROTEIN"/>
    <property type="match status" value="1"/>
</dbReference>
<dbReference type="InterPro" id="IPR053199">
    <property type="entry name" value="cDPG_synthetase-like"/>
</dbReference>
<sequence length="440" mass="48753">MKRKKILILGAAGRDFHNFNVLYRDNEDYEVIGFTATQIPDIANRKFPGKLAGKLYPDGIPIFPEEEMVKLIKKEKIDIVIFSYSDISHESLMHKASKIIAAGADFCLIAAEKTMIKSNKPVVAVCAVRTGCGKSPTSRNVSRVLNSLGKKVGVIRHPMPYGDLSSQAVQKFVTYEDLEQHKCTIEEREEYEPHIDAGSVVYAGVDYQNILRAAENDADIILWDGGNNDLPFIKPDFHITVADALRPGHEIKYFPGESNMIMANLILINKIDQATKESIELIKQNAAKLNPDAKVLLAESPLTVDHPELITGKKVLVVEDGPTLTHGEMDFGAGIVAARKYGASKIIDPRKYAVGKIAETYKLYPKIGQLLPAMGYSKDQIKDLEQTINATPCDVVIIATPINLKNIISIAKPTVRVQYEIEIKGKETLKDLLIKFINAK</sequence>
<evidence type="ECO:0000313" key="2">
    <source>
        <dbReference type="EMBL" id="OGL47030.1"/>
    </source>
</evidence>
<reference evidence="2 3" key="1">
    <citation type="journal article" date="2016" name="Nat. Commun.">
        <title>Thousands of microbial genomes shed light on interconnected biogeochemical processes in an aquifer system.</title>
        <authorList>
            <person name="Anantharaman K."/>
            <person name="Brown C.T."/>
            <person name="Hug L.A."/>
            <person name="Sharon I."/>
            <person name="Castelle C.J."/>
            <person name="Probst A.J."/>
            <person name="Thomas B.C."/>
            <person name="Singh A."/>
            <person name="Wilkins M.J."/>
            <person name="Karaoz U."/>
            <person name="Brodie E.L."/>
            <person name="Williams K.H."/>
            <person name="Hubbard S.S."/>
            <person name="Banfield J.F."/>
        </authorList>
    </citation>
    <scope>NUCLEOTIDE SEQUENCE [LARGE SCALE GENOMIC DNA]</scope>
</reference>
<comment type="caution">
    <text evidence="2">The sequence shown here is derived from an EMBL/GenBank/DDBJ whole genome shotgun (WGS) entry which is preliminary data.</text>
</comment>
<name>A0A1F7S034_9BACT</name>
<accession>A0A1F7S034</accession>
<organism evidence="2 3">
    <name type="scientific">Candidatus Schekmanbacteria bacterium RBG_13_48_7</name>
    <dbReference type="NCBI Taxonomy" id="1817878"/>
    <lineage>
        <taxon>Bacteria</taxon>
        <taxon>Candidatus Schekmaniibacteriota</taxon>
    </lineage>
</organism>
<dbReference type="Pfam" id="PF02492">
    <property type="entry name" value="cobW"/>
    <property type="match status" value="1"/>
</dbReference>
<dbReference type="InterPro" id="IPR003495">
    <property type="entry name" value="CobW/HypB/UreG_nucleotide-bd"/>
</dbReference>
<dbReference type="PANTHER" id="PTHR42869:SF1">
    <property type="entry name" value="SLL0572 PROTEIN"/>
    <property type="match status" value="1"/>
</dbReference>
<gene>
    <name evidence="2" type="ORF">A2161_17580</name>
</gene>
<dbReference type="EMBL" id="MGDD01000101">
    <property type="protein sequence ID" value="OGL47030.1"/>
    <property type="molecule type" value="Genomic_DNA"/>
</dbReference>
<dbReference type="Proteomes" id="UP000179266">
    <property type="component" value="Unassembled WGS sequence"/>
</dbReference>
<evidence type="ECO:0000259" key="1">
    <source>
        <dbReference type="Pfam" id="PF02492"/>
    </source>
</evidence>